<accession>A0A376B490</accession>
<dbReference type="OrthoDB" id="756301at2759"/>
<dbReference type="UniPathway" id="UPA00886"/>
<dbReference type="Proteomes" id="UP000262825">
    <property type="component" value="Unassembled WGS sequence"/>
</dbReference>
<proteinExistence type="inferred from homology"/>
<dbReference type="GO" id="GO:0005634">
    <property type="term" value="C:nucleus"/>
    <property type="evidence" value="ECO:0007669"/>
    <property type="project" value="UniProtKB-SubCell"/>
</dbReference>
<dbReference type="InterPro" id="IPR054753">
    <property type="entry name" value="MMS21_N"/>
</dbReference>
<dbReference type="Pfam" id="PF11789">
    <property type="entry name" value="zf-Nse"/>
    <property type="match status" value="1"/>
</dbReference>
<dbReference type="GO" id="GO:0016925">
    <property type="term" value="P:protein sumoylation"/>
    <property type="evidence" value="ECO:0007669"/>
    <property type="project" value="UniProtKB-UniPathway"/>
</dbReference>
<comment type="pathway">
    <text evidence="2">Protein modification; protein sumoylation.</text>
</comment>
<evidence type="ECO:0000256" key="6">
    <source>
        <dbReference type="ARBA" id="ARBA00022771"/>
    </source>
</evidence>
<keyword evidence="8" id="KW-0862">Zinc</keyword>
<dbReference type="PANTHER" id="PTHR21330:SF1">
    <property type="entry name" value="E3 SUMO-PROTEIN LIGASE NSE2"/>
    <property type="match status" value="1"/>
</dbReference>
<protein>
    <recommendedName>
        <fullName evidence="11">SP-RING-type domain-containing protein</fullName>
    </recommendedName>
</protein>
<keyword evidence="7" id="KW-0833">Ubl conjugation pathway</keyword>
<dbReference type="EMBL" id="UFAJ01000149">
    <property type="protein sequence ID" value="SSD59481.1"/>
    <property type="molecule type" value="Genomic_DNA"/>
</dbReference>
<keyword evidence="13" id="KW-1185">Reference proteome</keyword>
<dbReference type="Pfam" id="PF22326">
    <property type="entry name" value="MMS21_N"/>
    <property type="match status" value="1"/>
</dbReference>
<dbReference type="GO" id="GO:0008270">
    <property type="term" value="F:zinc ion binding"/>
    <property type="evidence" value="ECO:0007669"/>
    <property type="project" value="UniProtKB-KW"/>
</dbReference>
<keyword evidence="6 10" id="KW-0863">Zinc-finger</keyword>
<evidence type="ECO:0000259" key="11">
    <source>
        <dbReference type="PROSITE" id="PS51044"/>
    </source>
</evidence>
<dbReference type="PROSITE" id="PS51044">
    <property type="entry name" value="ZF_SP_RING"/>
    <property type="match status" value="1"/>
</dbReference>
<comment type="subcellular location">
    <subcellularLocation>
        <location evidence="1">Nucleus</location>
    </subcellularLocation>
</comment>
<keyword evidence="9" id="KW-0539">Nucleus</keyword>
<dbReference type="Gene3D" id="1.20.120.1010">
    <property type="match status" value="1"/>
</dbReference>
<comment type="similarity">
    <text evidence="3">Belongs to the NSE2 family.</text>
</comment>
<evidence type="ECO:0000256" key="1">
    <source>
        <dbReference type="ARBA" id="ARBA00004123"/>
    </source>
</evidence>
<evidence type="ECO:0000256" key="5">
    <source>
        <dbReference type="ARBA" id="ARBA00022723"/>
    </source>
</evidence>
<evidence type="ECO:0000313" key="12">
    <source>
        <dbReference type="EMBL" id="SSD59481.1"/>
    </source>
</evidence>
<reference evidence="13" key="1">
    <citation type="submission" date="2018-06" db="EMBL/GenBank/DDBJ databases">
        <authorList>
            <person name="Guldener U."/>
        </authorList>
    </citation>
    <scope>NUCLEOTIDE SEQUENCE [LARGE SCALE GENOMIC DNA]</scope>
    <source>
        <strain evidence="13">UTAD17</strain>
    </source>
</reference>
<dbReference type="CDD" id="cd16651">
    <property type="entry name" value="SPL-RING_NSE2"/>
    <property type="match status" value="1"/>
</dbReference>
<dbReference type="SUPFAM" id="SSF57850">
    <property type="entry name" value="RING/U-box"/>
    <property type="match status" value="1"/>
</dbReference>
<gene>
    <name evidence="12" type="ORF">SCODWIG_01242</name>
</gene>
<dbReference type="GO" id="GO:0000724">
    <property type="term" value="P:double-strand break repair via homologous recombination"/>
    <property type="evidence" value="ECO:0007669"/>
    <property type="project" value="InterPro"/>
</dbReference>
<evidence type="ECO:0000256" key="10">
    <source>
        <dbReference type="PROSITE-ProRule" id="PRU00452"/>
    </source>
</evidence>
<evidence type="ECO:0000256" key="2">
    <source>
        <dbReference type="ARBA" id="ARBA00004718"/>
    </source>
</evidence>
<evidence type="ECO:0000256" key="4">
    <source>
        <dbReference type="ARBA" id="ARBA00022679"/>
    </source>
</evidence>
<dbReference type="Gene3D" id="3.30.40.10">
    <property type="entry name" value="Zinc/RING finger domain, C3HC4 (zinc finger)"/>
    <property type="match status" value="1"/>
</dbReference>
<dbReference type="GO" id="GO:0061665">
    <property type="term" value="F:SUMO ligase activity"/>
    <property type="evidence" value="ECO:0007669"/>
    <property type="project" value="TreeGrafter"/>
</dbReference>
<dbReference type="InterPro" id="IPR013083">
    <property type="entry name" value="Znf_RING/FYVE/PHD"/>
</dbReference>
<dbReference type="GO" id="GO:0030915">
    <property type="term" value="C:Smc5-Smc6 complex"/>
    <property type="evidence" value="ECO:0007669"/>
    <property type="project" value="InterPro"/>
</dbReference>
<evidence type="ECO:0000256" key="8">
    <source>
        <dbReference type="ARBA" id="ARBA00022833"/>
    </source>
</evidence>
<evidence type="ECO:0000256" key="3">
    <source>
        <dbReference type="ARBA" id="ARBA00008212"/>
    </source>
</evidence>
<keyword evidence="5" id="KW-0479">Metal-binding</keyword>
<dbReference type="InterPro" id="IPR004181">
    <property type="entry name" value="Znf_MIZ"/>
</dbReference>
<evidence type="ECO:0000256" key="9">
    <source>
        <dbReference type="ARBA" id="ARBA00023242"/>
    </source>
</evidence>
<feature type="domain" description="SP-RING-type" evidence="11">
    <location>
        <begin position="189"/>
        <end position="279"/>
    </location>
</feature>
<keyword evidence="4" id="KW-0808">Transferase</keyword>
<evidence type="ECO:0000256" key="7">
    <source>
        <dbReference type="ARBA" id="ARBA00022786"/>
    </source>
</evidence>
<dbReference type="InterPro" id="IPR026846">
    <property type="entry name" value="Nse2(Mms21)"/>
</dbReference>
<dbReference type="AlphaFoldDB" id="A0A376B490"/>
<organism evidence="12 13">
    <name type="scientific">Saccharomycodes ludwigii</name>
    <dbReference type="NCBI Taxonomy" id="36035"/>
    <lineage>
        <taxon>Eukaryota</taxon>
        <taxon>Fungi</taxon>
        <taxon>Dikarya</taxon>
        <taxon>Ascomycota</taxon>
        <taxon>Saccharomycotina</taxon>
        <taxon>Saccharomycetes</taxon>
        <taxon>Saccharomycodales</taxon>
        <taxon>Saccharomycodaceae</taxon>
        <taxon>Saccharomycodes</taxon>
    </lineage>
</organism>
<dbReference type="VEuPathDB" id="FungiDB:SCODWIG_01242"/>
<evidence type="ECO:0000313" key="13">
    <source>
        <dbReference type="Proteomes" id="UP000262825"/>
    </source>
</evidence>
<dbReference type="PANTHER" id="PTHR21330">
    <property type="entry name" value="E3 SUMO-PROTEIN LIGASE NSE2"/>
    <property type="match status" value="1"/>
</dbReference>
<name>A0A376B490_9ASCO</name>
<sequence length="292" mass="33667">MTFNIDKELITLPIHQNTIKEYNEQLRYPPSMFNNNYNIDFKTQTKQLLETYIDCYIAGIVDLANSTSKINKLGGNYIKYLHIQYANNTVLKNKLEQFKTDYKNISKDISTDNLTLDYIVNDENYYFSQLLNNIVSTEGSSTSTDTDFNNYCKNLNDPLLKVFKCLPLLLKDPMCVLPDDEENNINNNDDDDVKVAGGTIELTCPITCRPYAYPMISRKCNHVFDKDGLTNYFQSNEDGNQIKCPQGACKAYLTMSDFIKDDIMDLRCKIYKNISKKNKLNKNNDNINDVIL</sequence>